<accession>A0A0K3CBS2</accession>
<dbReference type="PRINTS" id="PR00633">
    <property type="entry name" value="RCCNDNSATION"/>
</dbReference>
<dbReference type="PANTHER" id="PTHR22870">
    <property type="entry name" value="REGULATOR OF CHROMOSOME CONDENSATION"/>
    <property type="match status" value="1"/>
</dbReference>
<dbReference type="Proteomes" id="UP000199069">
    <property type="component" value="Unassembled WGS sequence"/>
</dbReference>
<feature type="region of interest" description="Disordered" evidence="3">
    <location>
        <begin position="182"/>
        <end position="204"/>
    </location>
</feature>
<protein>
    <submittedName>
        <fullName evidence="4">BY PROTMAP: gi|342320765|gb|EGU12704.1| putative Uvb-resistance protein uvr8 [Rhodotorula glutinis ATCC 204091]</fullName>
    </submittedName>
</protein>
<organism evidence="4 5">
    <name type="scientific">Rhodotorula toruloides</name>
    <name type="common">Yeast</name>
    <name type="synonym">Rhodosporidium toruloides</name>
    <dbReference type="NCBI Taxonomy" id="5286"/>
    <lineage>
        <taxon>Eukaryota</taxon>
        <taxon>Fungi</taxon>
        <taxon>Dikarya</taxon>
        <taxon>Basidiomycota</taxon>
        <taxon>Pucciniomycotina</taxon>
        <taxon>Microbotryomycetes</taxon>
        <taxon>Sporidiobolales</taxon>
        <taxon>Sporidiobolaceae</taxon>
        <taxon>Rhodotorula</taxon>
    </lineage>
</organism>
<evidence type="ECO:0000256" key="3">
    <source>
        <dbReference type="SAM" id="MobiDB-lite"/>
    </source>
</evidence>
<feature type="repeat" description="RCC1" evidence="2">
    <location>
        <begin position="96"/>
        <end position="147"/>
    </location>
</feature>
<reference evidence="4 5" key="1">
    <citation type="submission" date="2015-07" db="EMBL/GenBank/DDBJ databases">
        <authorList>
            <person name="Cajimat M.N.B."/>
            <person name="Milazzo M.L."/>
            <person name="Fulhorst C.F."/>
        </authorList>
    </citation>
    <scope>NUCLEOTIDE SEQUENCE [LARGE SCALE GENOMIC DNA]</scope>
    <source>
        <strain evidence="4">Single colony</strain>
    </source>
</reference>
<dbReference type="Gene3D" id="2.130.10.30">
    <property type="entry name" value="Regulator of chromosome condensation 1/beta-lactamase-inhibitor protein II"/>
    <property type="match status" value="1"/>
</dbReference>
<dbReference type="Pfam" id="PF13540">
    <property type="entry name" value="RCC1_2"/>
    <property type="match status" value="2"/>
</dbReference>
<dbReference type="SUPFAM" id="SSF50985">
    <property type="entry name" value="RCC1/BLIP-II"/>
    <property type="match status" value="1"/>
</dbReference>
<evidence type="ECO:0000313" key="5">
    <source>
        <dbReference type="Proteomes" id="UP000199069"/>
    </source>
</evidence>
<dbReference type="OMA" id="NHAGTER"/>
<dbReference type="PROSITE" id="PS50012">
    <property type="entry name" value="RCC1_3"/>
    <property type="match status" value="3"/>
</dbReference>
<gene>
    <name evidence="4" type="primary">FGENESH: predicted gene_1.452</name>
    <name evidence="4" type="ORF">BN2166_0004520</name>
</gene>
<dbReference type="InterPro" id="IPR009091">
    <property type="entry name" value="RCC1/BLIP-II"/>
</dbReference>
<dbReference type="AlphaFoldDB" id="A0A0K3CBS2"/>
<evidence type="ECO:0000313" key="4">
    <source>
        <dbReference type="EMBL" id="CTR04591.1"/>
    </source>
</evidence>
<dbReference type="EMBL" id="CWKI01000001">
    <property type="protein sequence ID" value="CTR04591.1"/>
    <property type="molecule type" value="Genomic_DNA"/>
</dbReference>
<feature type="repeat" description="RCC1" evidence="2">
    <location>
        <begin position="293"/>
        <end position="348"/>
    </location>
</feature>
<sequence length="492" mass="52320">MAVSRAHATHRSLSHLLLAGFNPLASTASSSFQGQARQSLSNPSLAPVPLSGWLAAVGREADVVDPLARPYSVRPGGIAGGAGHSLVTYRSWEGMDRIMALGRNEAGQLGVGFASQEGTRGLVEGFEGEEILSVRAGVQSTYVLVRDEGAFQPWPLASSRSRFLKDRTILYSSGNLARGRLGQPALYSPSSTAEDAESSRQHTLPRATVVELPAGEGRLKQIEAGFEHLLVLTENGQVFGTGCNTDGQLGLGSASSDIYQLTRLPLPREVEKEGGVERISAGADTSAIITKSGKVWTFGNSEYCQAMHGQKIDQIVSPLPIDSSFLPSNRRIIDYRCGGSFALALDDRGSVYSAGYGALGLGKDTLQLQKPQRIDSLEGAGIDRIRAAWGYAAAVRDAEDSSALFTWGLNTVHGRLGLGALPHSSSSGPPNPHAPPAVPMHVYEPQEVKLPLRELGLDGTVGGRESVRWKLGEVELGMEGMWVGLDVSEELD</sequence>
<keyword evidence="5" id="KW-1185">Reference proteome</keyword>
<feature type="repeat" description="RCC1" evidence="2">
    <location>
        <begin position="236"/>
        <end position="292"/>
    </location>
</feature>
<dbReference type="InterPro" id="IPR000408">
    <property type="entry name" value="Reg_chr_condens"/>
</dbReference>
<proteinExistence type="predicted"/>
<dbReference type="PANTHER" id="PTHR22870:SF360">
    <property type="entry name" value="ULTRAVIOLET-B RECEPTOR UVR8"/>
    <property type="match status" value="1"/>
</dbReference>
<evidence type="ECO:0000256" key="2">
    <source>
        <dbReference type="PROSITE-ProRule" id="PRU00235"/>
    </source>
</evidence>
<dbReference type="STRING" id="5286.A0A0K3CBS2"/>
<name>A0A0K3CBS2_RHOTO</name>
<evidence type="ECO:0000256" key="1">
    <source>
        <dbReference type="ARBA" id="ARBA00022737"/>
    </source>
</evidence>
<dbReference type="InterPro" id="IPR051210">
    <property type="entry name" value="Ub_ligase/GEF_domain"/>
</dbReference>
<keyword evidence="1" id="KW-0677">Repeat</keyword>